<dbReference type="RefSeq" id="WP_200350604.1">
    <property type="nucleotide sequence ID" value="NZ_BAABHZ010000008.1"/>
</dbReference>
<protein>
    <submittedName>
        <fullName evidence="2">ATP-binding protein</fullName>
    </submittedName>
</protein>
<dbReference type="InterPro" id="IPR000523">
    <property type="entry name" value="Mg_chelatse_chII-like_cat_dom"/>
</dbReference>
<dbReference type="GO" id="GO:0005524">
    <property type="term" value="F:ATP binding"/>
    <property type="evidence" value="ECO:0007669"/>
    <property type="project" value="UniProtKB-KW"/>
</dbReference>
<dbReference type="AlphaFoldDB" id="A0A934VAZ9"/>
<reference evidence="2" key="1">
    <citation type="submission" date="2021-01" db="EMBL/GenBank/DDBJ databases">
        <title>Modified the classification status of verrucomicrobia.</title>
        <authorList>
            <person name="Feng X."/>
        </authorList>
    </citation>
    <scope>NUCLEOTIDE SEQUENCE</scope>
    <source>
        <strain evidence="2">JCM 18052</strain>
    </source>
</reference>
<dbReference type="EMBL" id="JAENIK010000009">
    <property type="protein sequence ID" value="MBK1815645.1"/>
    <property type="molecule type" value="Genomic_DNA"/>
</dbReference>
<feature type="domain" description="Magnesium chelatase ChlI-like catalytic" evidence="1">
    <location>
        <begin position="17"/>
        <end position="54"/>
    </location>
</feature>
<evidence type="ECO:0000313" key="3">
    <source>
        <dbReference type="Proteomes" id="UP000600139"/>
    </source>
</evidence>
<comment type="caution">
    <text evidence="2">The sequence shown here is derived from an EMBL/GenBank/DDBJ whole genome shotgun (WGS) entry which is preliminary data.</text>
</comment>
<proteinExistence type="predicted"/>
<sequence length="61" mass="6994">MARRTLSLSAPLPASSAFRSPPCGCYGDLKRGRRCPPRQIENYRQRISGPLLDQKPWFSRF</sequence>
<keyword evidence="3" id="KW-1185">Reference proteome</keyword>
<keyword evidence="2" id="KW-0547">Nucleotide-binding</keyword>
<dbReference type="Proteomes" id="UP000600139">
    <property type="component" value="Unassembled WGS sequence"/>
</dbReference>
<name>A0A934VAZ9_9BACT</name>
<gene>
    <name evidence="2" type="ORF">JIN84_08460</name>
</gene>
<accession>A0A934VAZ9</accession>
<keyword evidence="2" id="KW-0067">ATP-binding</keyword>
<organism evidence="2 3">
    <name type="scientific">Luteolibacter yonseiensis</name>
    <dbReference type="NCBI Taxonomy" id="1144680"/>
    <lineage>
        <taxon>Bacteria</taxon>
        <taxon>Pseudomonadati</taxon>
        <taxon>Verrucomicrobiota</taxon>
        <taxon>Verrucomicrobiia</taxon>
        <taxon>Verrucomicrobiales</taxon>
        <taxon>Verrucomicrobiaceae</taxon>
        <taxon>Luteolibacter</taxon>
    </lineage>
</organism>
<evidence type="ECO:0000313" key="2">
    <source>
        <dbReference type="EMBL" id="MBK1815645.1"/>
    </source>
</evidence>
<dbReference type="Pfam" id="PF01078">
    <property type="entry name" value="Mg_chelatase"/>
    <property type="match status" value="1"/>
</dbReference>
<evidence type="ECO:0000259" key="1">
    <source>
        <dbReference type="Pfam" id="PF01078"/>
    </source>
</evidence>